<feature type="compositionally biased region" description="Basic and acidic residues" evidence="1">
    <location>
        <begin position="28"/>
        <end position="38"/>
    </location>
</feature>
<dbReference type="AlphaFoldDB" id="G4TGE1"/>
<protein>
    <submittedName>
        <fullName evidence="2">Uncharacterized protein</fullName>
    </submittedName>
</protein>
<comment type="caution">
    <text evidence="2">The sequence shown here is derived from an EMBL/GenBank/DDBJ whole genome shotgun (WGS) entry which is preliminary data.</text>
</comment>
<feature type="region of interest" description="Disordered" evidence="1">
    <location>
        <begin position="73"/>
        <end position="109"/>
    </location>
</feature>
<dbReference type="InParanoid" id="G4TGE1"/>
<feature type="region of interest" description="Disordered" evidence="1">
    <location>
        <begin position="1"/>
        <end position="60"/>
    </location>
</feature>
<evidence type="ECO:0000256" key="1">
    <source>
        <dbReference type="SAM" id="MobiDB-lite"/>
    </source>
</evidence>
<feature type="region of interest" description="Disordered" evidence="1">
    <location>
        <begin position="195"/>
        <end position="247"/>
    </location>
</feature>
<organism evidence="2 3">
    <name type="scientific">Serendipita indica (strain DSM 11827)</name>
    <name type="common">Root endophyte fungus</name>
    <name type="synonym">Piriformospora indica</name>
    <dbReference type="NCBI Taxonomy" id="1109443"/>
    <lineage>
        <taxon>Eukaryota</taxon>
        <taxon>Fungi</taxon>
        <taxon>Dikarya</taxon>
        <taxon>Basidiomycota</taxon>
        <taxon>Agaricomycotina</taxon>
        <taxon>Agaricomycetes</taxon>
        <taxon>Sebacinales</taxon>
        <taxon>Serendipitaceae</taxon>
        <taxon>Serendipita</taxon>
    </lineage>
</organism>
<dbReference type="Proteomes" id="UP000007148">
    <property type="component" value="Unassembled WGS sequence"/>
</dbReference>
<feature type="region of interest" description="Disordered" evidence="1">
    <location>
        <begin position="147"/>
        <end position="166"/>
    </location>
</feature>
<feature type="compositionally biased region" description="Basic and acidic residues" evidence="1">
    <location>
        <begin position="149"/>
        <end position="166"/>
    </location>
</feature>
<reference evidence="2 3" key="1">
    <citation type="journal article" date="2011" name="PLoS Pathog.">
        <title>Endophytic Life Strategies Decoded by Genome and Transcriptome Analyses of the Mutualistic Root Symbiont Piriformospora indica.</title>
        <authorList>
            <person name="Zuccaro A."/>
            <person name="Lahrmann U."/>
            <person name="Guldener U."/>
            <person name="Langen G."/>
            <person name="Pfiffi S."/>
            <person name="Biedenkopf D."/>
            <person name="Wong P."/>
            <person name="Samans B."/>
            <person name="Grimm C."/>
            <person name="Basiewicz M."/>
            <person name="Murat C."/>
            <person name="Martin F."/>
            <person name="Kogel K.H."/>
        </authorList>
    </citation>
    <scope>NUCLEOTIDE SEQUENCE [LARGE SCALE GENOMIC DNA]</scope>
    <source>
        <strain evidence="2 3">DSM 11827</strain>
    </source>
</reference>
<evidence type="ECO:0000313" key="2">
    <source>
        <dbReference type="EMBL" id="CCA70384.1"/>
    </source>
</evidence>
<gene>
    <name evidence="2" type="ORF">PIIN_04323</name>
</gene>
<feature type="compositionally biased region" description="Polar residues" evidence="1">
    <location>
        <begin position="17"/>
        <end position="26"/>
    </location>
</feature>
<sequence length="273" mass="29543">MPPTNACDDASPHSTDDQQLSPSVSDSIRIESMSRIDHGQPTLAGAFGTPPTPRKPVASLTSSILKTPQSSSLFKFSVPGRPRSVQVGEIPPATRPSNHTLLRSAPPKQNESRGYFYGLGFLMSPSGISPASRIGMADTLNRRPVLLSGDEKSDSHGEIEEHKMRNAEGDISAAQDGDENQFTLGTPIYTLGLAVQTPKRSRKSEGNATRSSPSYSAAKVPTRKRKRYTTSGLETPTPRSKYARIDPDRLVASPLEISLLGRTQPSNSNRKFM</sequence>
<dbReference type="HOGENOM" id="CLU_1019815_0_0_1"/>
<accession>G4TGE1</accession>
<keyword evidence="3" id="KW-1185">Reference proteome</keyword>
<proteinExistence type="predicted"/>
<feature type="compositionally biased region" description="Polar residues" evidence="1">
    <location>
        <begin position="206"/>
        <end position="215"/>
    </location>
</feature>
<dbReference type="EMBL" id="CAFZ01000081">
    <property type="protein sequence ID" value="CCA70384.1"/>
    <property type="molecule type" value="Genomic_DNA"/>
</dbReference>
<feature type="compositionally biased region" description="Polar residues" evidence="1">
    <location>
        <begin position="229"/>
        <end position="238"/>
    </location>
</feature>
<name>G4TGE1_SERID</name>
<evidence type="ECO:0000313" key="3">
    <source>
        <dbReference type="Proteomes" id="UP000007148"/>
    </source>
</evidence>